<evidence type="ECO:0000256" key="1">
    <source>
        <dbReference type="ARBA" id="ARBA00009913"/>
    </source>
</evidence>
<dbReference type="PANTHER" id="PTHR30461">
    <property type="entry name" value="DNA-INVERTASE FROM LAMBDOID PROPHAGE"/>
    <property type="match status" value="1"/>
</dbReference>
<dbReference type="SMART" id="SM00857">
    <property type="entry name" value="Resolvase"/>
    <property type="match status" value="1"/>
</dbReference>
<feature type="active site" description="O-(5'-phospho-DNA)-serine intermediate" evidence="6 7">
    <location>
        <position position="9"/>
    </location>
</feature>
<dbReference type="Pfam" id="PF00239">
    <property type="entry name" value="Resolvase"/>
    <property type="match status" value="1"/>
</dbReference>
<dbReference type="CDD" id="cd03768">
    <property type="entry name" value="SR_ResInv"/>
    <property type="match status" value="1"/>
</dbReference>
<keyword evidence="2" id="KW-0229">DNA integration</keyword>
<dbReference type="AlphaFoldDB" id="A0A364JRP7"/>
<evidence type="ECO:0000256" key="6">
    <source>
        <dbReference type="PIRSR" id="PIRSR606118-50"/>
    </source>
</evidence>
<protein>
    <submittedName>
        <fullName evidence="9">DNA invertase Pin-like site-specific DNA recombinase</fullName>
    </submittedName>
</protein>
<dbReference type="Pfam" id="PF02796">
    <property type="entry name" value="HTH_7"/>
    <property type="match status" value="1"/>
</dbReference>
<accession>A0A364JRP7</accession>
<dbReference type="FunFam" id="3.40.50.1390:FF:000001">
    <property type="entry name" value="DNA recombinase"/>
    <property type="match status" value="1"/>
</dbReference>
<dbReference type="SUPFAM" id="SSF53041">
    <property type="entry name" value="Resolvase-like"/>
    <property type="match status" value="1"/>
</dbReference>
<keyword evidence="3" id="KW-0230">DNA invertase</keyword>
<evidence type="ECO:0000256" key="5">
    <source>
        <dbReference type="ARBA" id="ARBA00023172"/>
    </source>
</evidence>
<dbReference type="EMBL" id="QLMK01000023">
    <property type="protein sequence ID" value="RAK25525.1"/>
    <property type="molecule type" value="Genomic_DNA"/>
</dbReference>
<evidence type="ECO:0000259" key="8">
    <source>
        <dbReference type="PROSITE" id="PS51736"/>
    </source>
</evidence>
<gene>
    <name evidence="9" type="ORF">C7374_12318</name>
</gene>
<evidence type="ECO:0000256" key="3">
    <source>
        <dbReference type="ARBA" id="ARBA00023100"/>
    </source>
</evidence>
<dbReference type="InterPro" id="IPR009057">
    <property type="entry name" value="Homeodomain-like_sf"/>
</dbReference>
<keyword evidence="10" id="KW-1185">Reference proteome</keyword>
<dbReference type="Proteomes" id="UP000249453">
    <property type="component" value="Unassembled WGS sequence"/>
</dbReference>
<keyword evidence="5" id="KW-0233">DNA recombination</keyword>
<keyword evidence="4" id="KW-0238">DNA-binding</keyword>
<feature type="domain" description="Resolvase/invertase-type recombinase catalytic" evidence="8">
    <location>
        <begin position="1"/>
        <end position="135"/>
    </location>
</feature>
<evidence type="ECO:0000256" key="4">
    <source>
        <dbReference type="ARBA" id="ARBA00023125"/>
    </source>
</evidence>
<dbReference type="InterPro" id="IPR050639">
    <property type="entry name" value="SSR_resolvase"/>
</dbReference>
<dbReference type="InterPro" id="IPR006120">
    <property type="entry name" value="Resolvase_HTH_dom"/>
</dbReference>
<dbReference type="GO" id="GO:0003677">
    <property type="term" value="F:DNA binding"/>
    <property type="evidence" value="ECO:0007669"/>
    <property type="project" value="UniProtKB-KW"/>
</dbReference>
<evidence type="ECO:0000313" key="10">
    <source>
        <dbReference type="Proteomes" id="UP000249453"/>
    </source>
</evidence>
<evidence type="ECO:0000256" key="7">
    <source>
        <dbReference type="PROSITE-ProRule" id="PRU10137"/>
    </source>
</evidence>
<dbReference type="GO" id="GO:0000150">
    <property type="term" value="F:DNA strand exchange activity"/>
    <property type="evidence" value="ECO:0007669"/>
    <property type="project" value="UniProtKB-KW"/>
</dbReference>
<comment type="caution">
    <text evidence="9">The sequence shown here is derived from an EMBL/GenBank/DDBJ whole genome shotgun (WGS) entry which is preliminary data.</text>
</comment>
<dbReference type="Gene3D" id="1.10.10.60">
    <property type="entry name" value="Homeodomain-like"/>
    <property type="match status" value="1"/>
</dbReference>
<proteinExistence type="inferred from homology"/>
<name>A0A364JRP7_9HYPH</name>
<dbReference type="PROSITE" id="PS51736">
    <property type="entry name" value="RECOMBINASES_3"/>
    <property type="match status" value="1"/>
</dbReference>
<dbReference type="InterPro" id="IPR036162">
    <property type="entry name" value="Resolvase-like_N_sf"/>
</dbReference>
<organism evidence="9 10">
    <name type="scientific">Falsochrobactrum ovis</name>
    <dbReference type="NCBI Taxonomy" id="1293442"/>
    <lineage>
        <taxon>Bacteria</taxon>
        <taxon>Pseudomonadati</taxon>
        <taxon>Pseudomonadota</taxon>
        <taxon>Alphaproteobacteria</taxon>
        <taxon>Hyphomicrobiales</taxon>
        <taxon>Brucellaceae</taxon>
        <taxon>Falsochrobactrum</taxon>
    </lineage>
</organism>
<dbReference type="SUPFAM" id="SSF46689">
    <property type="entry name" value="Homeodomain-like"/>
    <property type="match status" value="1"/>
</dbReference>
<evidence type="ECO:0000256" key="2">
    <source>
        <dbReference type="ARBA" id="ARBA00022908"/>
    </source>
</evidence>
<dbReference type="GO" id="GO:0015074">
    <property type="term" value="P:DNA integration"/>
    <property type="evidence" value="ECO:0007669"/>
    <property type="project" value="UniProtKB-KW"/>
</dbReference>
<comment type="similarity">
    <text evidence="1">Belongs to the site-specific recombinase resolvase family.</text>
</comment>
<dbReference type="PANTHER" id="PTHR30461:SF2">
    <property type="entry name" value="SERINE RECOMBINASE PINE-RELATED"/>
    <property type="match status" value="1"/>
</dbReference>
<dbReference type="PROSITE" id="PS00397">
    <property type="entry name" value="RECOMBINASES_1"/>
    <property type="match status" value="1"/>
</dbReference>
<dbReference type="RefSeq" id="WP_111576417.1">
    <property type="nucleotide sequence ID" value="NZ_JBHEEY010000023.1"/>
</dbReference>
<evidence type="ECO:0000313" key="9">
    <source>
        <dbReference type="EMBL" id="RAK25525.1"/>
    </source>
</evidence>
<dbReference type="InterPro" id="IPR006118">
    <property type="entry name" value="Recombinase_CS"/>
</dbReference>
<dbReference type="Gene3D" id="3.40.50.1390">
    <property type="entry name" value="Resolvase, N-terminal catalytic domain"/>
    <property type="match status" value="1"/>
</dbReference>
<dbReference type="PROSITE" id="PS00398">
    <property type="entry name" value="RECOMBINASES_2"/>
    <property type="match status" value="1"/>
</dbReference>
<dbReference type="InterPro" id="IPR006119">
    <property type="entry name" value="Resolv_N"/>
</dbReference>
<reference evidence="9 10" key="1">
    <citation type="submission" date="2018-06" db="EMBL/GenBank/DDBJ databases">
        <title>Genomic Encyclopedia of Type Strains, Phase IV (KMG-IV): sequencing the most valuable type-strain genomes for metagenomic binning, comparative biology and taxonomic classification.</title>
        <authorList>
            <person name="Goeker M."/>
        </authorList>
    </citation>
    <scope>NUCLEOTIDE SEQUENCE [LARGE SCALE GENOMIC DNA]</scope>
    <source>
        <strain evidence="9 10">DSM 26720</strain>
    </source>
</reference>
<sequence>MRIGYARVSTTEQNSDLQRRALREAGCVQIFEDHGISGNKADRKGLAAALAVARSGDHLIVWRLDRLGRSLTHLIGTITVLQDRGVGLSSLREQIDTTSAGGRFYVHILAALAEFERELIRDRTKAGLQAAKLRGVRLGRPRKLSSVDVAEAAAMIAAGQSRQSVAATFNISALTLRRAMNRPAPASDGLAPCKTDRNFRKV</sequence>
<dbReference type="OrthoDB" id="9800103at2"/>